<name>A0A7M5XIY7_9CNID</name>
<dbReference type="EnsemblMetazoa" id="CLYHEMT023713.1">
    <property type="protein sequence ID" value="CLYHEMP023713.1"/>
    <property type="gene ID" value="CLYHEMG023713"/>
</dbReference>
<sequence>MADVLSLFHNPQKEVEVLKKPKKKEEGVNLLGQTVYVPKEQSAAEQKKILEDLFYDPLKEEIRAKKRAEPKVISELFHNPQKPKKEVSFDLEEREPCHVEVKQIASSDQHNNNNGKSDNVLTVERSRKVKQTSVVGQHPCGQLKENASYSKDGKQISPAGLYRQNKDGSLTIEQQIFIQGMLYQHQSLNAWYSAEGQQPPVTGQDQFEYNKDGSLSVEQEIFLQGMSYQYNYDVWCWQNYYGMELPAYQTELPSKEKTTSQDEAARNLC</sequence>
<proteinExistence type="predicted"/>
<dbReference type="RefSeq" id="XP_066936755.1">
    <property type="nucleotide sequence ID" value="XM_067080654.1"/>
</dbReference>
<evidence type="ECO:0000313" key="2">
    <source>
        <dbReference type="Proteomes" id="UP000594262"/>
    </source>
</evidence>
<dbReference type="GeneID" id="136824663"/>
<organism evidence="1 2">
    <name type="scientific">Clytia hemisphaerica</name>
    <dbReference type="NCBI Taxonomy" id="252671"/>
    <lineage>
        <taxon>Eukaryota</taxon>
        <taxon>Metazoa</taxon>
        <taxon>Cnidaria</taxon>
        <taxon>Hydrozoa</taxon>
        <taxon>Hydroidolina</taxon>
        <taxon>Leptothecata</taxon>
        <taxon>Obeliida</taxon>
        <taxon>Clytiidae</taxon>
        <taxon>Clytia</taxon>
    </lineage>
</organism>
<accession>A0A7M5XIY7</accession>
<keyword evidence="2" id="KW-1185">Reference proteome</keyword>
<reference evidence="1" key="1">
    <citation type="submission" date="2021-01" db="UniProtKB">
        <authorList>
            <consortium name="EnsemblMetazoa"/>
        </authorList>
    </citation>
    <scope>IDENTIFICATION</scope>
</reference>
<dbReference type="AlphaFoldDB" id="A0A7M5XIY7"/>
<evidence type="ECO:0000313" key="1">
    <source>
        <dbReference type="EnsemblMetazoa" id="CLYHEMP023713.1"/>
    </source>
</evidence>
<protein>
    <submittedName>
        <fullName evidence="1">Uncharacterized protein</fullName>
    </submittedName>
</protein>
<dbReference type="Proteomes" id="UP000594262">
    <property type="component" value="Unplaced"/>
</dbReference>